<feature type="region of interest" description="Disordered" evidence="1">
    <location>
        <begin position="66"/>
        <end position="133"/>
    </location>
</feature>
<evidence type="ECO:0000313" key="2">
    <source>
        <dbReference type="EMBL" id="KAF5343838.1"/>
    </source>
</evidence>
<sequence>MLLVLPRTTILIERIFLLFHIELPPPSKKRRGLAGSIVSTAVNAALIGTAVGLTVYRLPNAMRSISSWRGRGKDPHAIETADPASPDSENGSAQQFPPPPPYQEREWTPVSYPSPPAEHVTPPSAPPPLLHPGERLFSVGIRRTRKTSSCTTSNCSESWTCRPSTTHVQPPEFNFGRGEEDGGDDQMDWIQDKLSQLIEEGKRALSREIVVLSDAKEDEFDDGSGVWEEEEDNRTSSSSIGRTGSLRRGTKRSRAQTHFYEASNNSSHPLLTSTPRRTHTKAFSADSVTRGIMREDENAWESPELRETMRLARERLLAGRGMP</sequence>
<dbReference type="OrthoDB" id="2507743at2759"/>
<dbReference type="EMBL" id="JAACJO010000081">
    <property type="protein sequence ID" value="KAF5343838.1"/>
    <property type="molecule type" value="Genomic_DNA"/>
</dbReference>
<organism evidence="2 3">
    <name type="scientific">Leucocoprinus leucothites</name>
    <dbReference type="NCBI Taxonomy" id="201217"/>
    <lineage>
        <taxon>Eukaryota</taxon>
        <taxon>Fungi</taxon>
        <taxon>Dikarya</taxon>
        <taxon>Basidiomycota</taxon>
        <taxon>Agaricomycotina</taxon>
        <taxon>Agaricomycetes</taxon>
        <taxon>Agaricomycetidae</taxon>
        <taxon>Agaricales</taxon>
        <taxon>Agaricineae</taxon>
        <taxon>Agaricaceae</taxon>
        <taxon>Leucocoprinus</taxon>
    </lineage>
</organism>
<feature type="region of interest" description="Disordered" evidence="1">
    <location>
        <begin position="218"/>
        <end position="290"/>
    </location>
</feature>
<feature type="compositionally biased region" description="Low complexity" evidence="1">
    <location>
        <begin position="235"/>
        <end position="247"/>
    </location>
</feature>
<evidence type="ECO:0000313" key="3">
    <source>
        <dbReference type="Proteomes" id="UP000559027"/>
    </source>
</evidence>
<accession>A0A8H5CMZ6</accession>
<comment type="caution">
    <text evidence="2">The sequence shown here is derived from an EMBL/GenBank/DDBJ whole genome shotgun (WGS) entry which is preliminary data.</text>
</comment>
<dbReference type="Proteomes" id="UP000559027">
    <property type="component" value="Unassembled WGS sequence"/>
</dbReference>
<name>A0A8H5CMZ6_9AGAR</name>
<keyword evidence="3" id="KW-1185">Reference proteome</keyword>
<proteinExistence type="predicted"/>
<reference evidence="2 3" key="1">
    <citation type="journal article" date="2020" name="ISME J.">
        <title>Uncovering the hidden diversity of litter-decomposition mechanisms in mushroom-forming fungi.</title>
        <authorList>
            <person name="Floudas D."/>
            <person name="Bentzer J."/>
            <person name="Ahren D."/>
            <person name="Johansson T."/>
            <person name="Persson P."/>
            <person name="Tunlid A."/>
        </authorList>
    </citation>
    <scope>NUCLEOTIDE SEQUENCE [LARGE SCALE GENOMIC DNA]</scope>
    <source>
        <strain evidence="2 3">CBS 146.42</strain>
    </source>
</reference>
<feature type="compositionally biased region" description="Acidic residues" evidence="1">
    <location>
        <begin position="218"/>
        <end position="232"/>
    </location>
</feature>
<protein>
    <submittedName>
        <fullName evidence="2">Uncharacterized protein</fullName>
    </submittedName>
</protein>
<feature type="compositionally biased region" description="Polar residues" evidence="1">
    <location>
        <begin position="262"/>
        <end position="275"/>
    </location>
</feature>
<dbReference type="AlphaFoldDB" id="A0A8H5CMZ6"/>
<evidence type="ECO:0000256" key="1">
    <source>
        <dbReference type="SAM" id="MobiDB-lite"/>
    </source>
</evidence>
<gene>
    <name evidence="2" type="ORF">D9756_011335</name>
</gene>